<feature type="compositionally biased region" description="Polar residues" evidence="1">
    <location>
        <begin position="44"/>
        <end position="53"/>
    </location>
</feature>
<reference evidence="3" key="1">
    <citation type="journal article" date="2011" name="Nat. Commun.">
        <title>Effector diversification within compartments of the Leptosphaeria maculans genome affected by Repeat-Induced Point mutations.</title>
        <authorList>
            <person name="Rouxel T."/>
            <person name="Grandaubert J."/>
            <person name="Hane J.K."/>
            <person name="Hoede C."/>
            <person name="van de Wouw A.P."/>
            <person name="Couloux A."/>
            <person name="Dominguez V."/>
            <person name="Anthouard V."/>
            <person name="Bally P."/>
            <person name="Bourras S."/>
            <person name="Cozijnsen A.J."/>
            <person name="Ciuffetti L.M."/>
            <person name="Degrave A."/>
            <person name="Dilmaghani A."/>
            <person name="Duret L."/>
            <person name="Fudal I."/>
            <person name="Goodwin S.B."/>
            <person name="Gout L."/>
            <person name="Glaser N."/>
            <person name="Linglin J."/>
            <person name="Kema G.H.J."/>
            <person name="Lapalu N."/>
            <person name="Lawrence C.B."/>
            <person name="May K."/>
            <person name="Meyer M."/>
            <person name="Ollivier B."/>
            <person name="Poulain J."/>
            <person name="Schoch C.L."/>
            <person name="Simon A."/>
            <person name="Spatafora J.W."/>
            <person name="Stachowiak A."/>
            <person name="Turgeon B.G."/>
            <person name="Tyler B.M."/>
            <person name="Vincent D."/>
            <person name="Weissenbach J."/>
            <person name="Amselem J."/>
            <person name="Quesneville H."/>
            <person name="Oliver R.P."/>
            <person name="Wincker P."/>
            <person name="Balesdent M.-H."/>
            <person name="Howlett B.J."/>
        </authorList>
    </citation>
    <scope>NUCLEOTIDE SEQUENCE [LARGE SCALE GENOMIC DNA]</scope>
    <source>
        <strain evidence="3">JN3 / isolate v23.1.3 / race Av1-4-5-6-7-8</strain>
    </source>
</reference>
<dbReference type="VEuPathDB" id="FungiDB:LEMA_uP111630.1"/>
<dbReference type="HOGENOM" id="CLU_2923070_0_0_1"/>
<evidence type="ECO:0000256" key="1">
    <source>
        <dbReference type="SAM" id="MobiDB-lite"/>
    </source>
</evidence>
<feature type="region of interest" description="Disordered" evidence="1">
    <location>
        <begin position="39"/>
        <end position="61"/>
    </location>
</feature>
<dbReference type="Proteomes" id="UP000002668">
    <property type="component" value="Genome"/>
</dbReference>
<sequence>MPVLYLEGMCTKKFLPWRLVYCDLHAGSPKAKKRLEWSRGRSCPDSNRGYQNTELEDQNLE</sequence>
<gene>
    <name evidence="2" type="ORF">LEMA_uP111630.1</name>
</gene>
<organism evidence="3">
    <name type="scientific">Leptosphaeria maculans (strain JN3 / isolate v23.1.3 / race Av1-4-5-6-7-8)</name>
    <name type="common">Blackleg fungus</name>
    <name type="synonym">Phoma lingam</name>
    <dbReference type="NCBI Taxonomy" id="985895"/>
    <lineage>
        <taxon>Eukaryota</taxon>
        <taxon>Fungi</taxon>
        <taxon>Dikarya</taxon>
        <taxon>Ascomycota</taxon>
        <taxon>Pezizomycotina</taxon>
        <taxon>Dothideomycetes</taxon>
        <taxon>Pleosporomycetidae</taxon>
        <taxon>Pleosporales</taxon>
        <taxon>Pleosporineae</taxon>
        <taxon>Leptosphaeriaceae</taxon>
        <taxon>Plenodomus</taxon>
        <taxon>Plenodomus lingam/Leptosphaeria maculans species complex</taxon>
    </lineage>
</organism>
<keyword evidence="3" id="KW-1185">Reference proteome</keyword>
<accession>E4ZXZ9</accession>
<dbReference type="EMBL" id="FP929128">
    <property type="protein sequence ID" value="CBX96244.1"/>
    <property type="molecule type" value="Genomic_DNA"/>
</dbReference>
<evidence type="ECO:0000313" key="2">
    <source>
        <dbReference type="EMBL" id="CBX96244.1"/>
    </source>
</evidence>
<protein>
    <submittedName>
        <fullName evidence="2">Predicted protein</fullName>
    </submittedName>
</protein>
<proteinExistence type="predicted"/>
<name>E4ZXZ9_LEPMJ</name>
<dbReference type="InParanoid" id="E4ZXZ9"/>
<dbReference type="AlphaFoldDB" id="E4ZXZ9"/>
<evidence type="ECO:0000313" key="3">
    <source>
        <dbReference type="Proteomes" id="UP000002668"/>
    </source>
</evidence>